<accession>A0A9D2P706</accession>
<evidence type="ECO:0000313" key="1">
    <source>
        <dbReference type="EMBL" id="HJC45295.1"/>
    </source>
</evidence>
<reference evidence="1" key="2">
    <citation type="submission" date="2021-04" db="EMBL/GenBank/DDBJ databases">
        <authorList>
            <person name="Gilroy R."/>
        </authorList>
    </citation>
    <scope>NUCLEOTIDE SEQUENCE</scope>
    <source>
        <strain evidence="1">ChiSjej5B23-2810</strain>
    </source>
</reference>
<comment type="caution">
    <text evidence="1">The sequence shown here is derived from an EMBL/GenBank/DDBJ whole genome shotgun (WGS) entry which is preliminary data.</text>
</comment>
<proteinExistence type="predicted"/>
<reference evidence="1" key="1">
    <citation type="journal article" date="2021" name="PeerJ">
        <title>Extensive microbial diversity within the chicken gut microbiome revealed by metagenomics and culture.</title>
        <authorList>
            <person name="Gilroy R."/>
            <person name="Ravi A."/>
            <person name="Getino M."/>
            <person name="Pursley I."/>
            <person name="Horton D.L."/>
            <person name="Alikhan N.F."/>
            <person name="Baker D."/>
            <person name="Gharbi K."/>
            <person name="Hall N."/>
            <person name="Watson M."/>
            <person name="Adriaenssens E.M."/>
            <person name="Foster-Nyarko E."/>
            <person name="Jarju S."/>
            <person name="Secka A."/>
            <person name="Antonio M."/>
            <person name="Oren A."/>
            <person name="Chaudhuri R.R."/>
            <person name="La Ragione R."/>
            <person name="Hildebrand F."/>
            <person name="Pallen M.J."/>
        </authorList>
    </citation>
    <scope>NUCLEOTIDE SEQUENCE</scope>
    <source>
        <strain evidence="1">ChiSjej5B23-2810</strain>
    </source>
</reference>
<dbReference type="AlphaFoldDB" id="A0A9D2P706"/>
<gene>
    <name evidence="1" type="ORF">H9703_04055</name>
</gene>
<dbReference type="Proteomes" id="UP000823906">
    <property type="component" value="Unassembled WGS sequence"/>
</dbReference>
<organism evidence="1 2">
    <name type="scientific">Candidatus Faecalibacterium faecigallinarum</name>
    <dbReference type="NCBI Taxonomy" id="2838577"/>
    <lineage>
        <taxon>Bacteria</taxon>
        <taxon>Bacillati</taxon>
        <taxon>Bacillota</taxon>
        <taxon>Clostridia</taxon>
        <taxon>Eubacteriales</taxon>
        <taxon>Oscillospiraceae</taxon>
        <taxon>Faecalibacterium</taxon>
    </lineage>
</organism>
<sequence length="101" mass="11896">MPVEEIRKLQSTAQLGEILATVFWSQPAALLSSVVDYITTVGLNNLVFGCEYIKINIVTYEVWFSFDNRYYTHCYHQYFEQYDRFRDQIARDVDYFQSVGG</sequence>
<evidence type="ECO:0000313" key="2">
    <source>
        <dbReference type="Proteomes" id="UP000823906"/>
    </source>
</evidence>
<name>A0A9D2P706_9FIRM</name>
<protein>
    <submittedName>
        <fullName evidence="1">Uncharacterized protein</fullName>
    </submittedName>
</protein>
<dbReference type="EMBL" id="DWWN01000032">
    <property type="protein sequence ID" value="HJC45295.1"/>
    <property type="molecule type" value="Genomic_DNA"/>
</dbReference>